<evidence type="ECO:0000256" key="1">
    <source>
        <dbReference type="SAM" id="MobiDB-lite"/>
    </source>
</evidence>
<evidence type="ECO:0000313" key="2">
    <source>
        <dbReference type="EMBL" id="KAK1438701.1"/>
    </source>
</evidence>
<keyword evidence="3" id="KW-1185">Reference proteome</keyword>
<evidence type="ECO:0000313" key="3">
    <source>
        <dbReference type="Proteomes" id="UP001229421"/>
    </source>
</evidence>
<dbReference type="Proteomes" id="UP001229421">
    <property type="component" value="Unassembled WGS sequence"/>
</dbReference>
<dbReference type="AlphaFoldDB" id="A0AAD8LGU0"/>
<feature type="region of interest" description="Disordered" evidence="1">
    <location>
        <begin position="17"/>
        <end position="44"/>
    </location>
</feature>
<feature type="compositionally biased region" description="Pro residues" evidence="1">
    <location>
        <begin position="31"/>
        <end position="44"/>
    </location>
</feature>
<gene>
    <name evidence="2" type="ORF">QVD17_04511</name>
</gene>
<protein>
    <submittedName>
        <fullName evidence="2">Uncharacterized protein</fullName>
    </submittedName>
</protein>
<dbReference type="EMBL" id="JAUHHV010000001">
    <property type="protein sequence ID" value="KAK1438701.1"/>
    <property type="molecule type" value="Genomic_DNA"/>
</dbReference>
<reference evidence="2" key="1">
    <citation type="journal article" date="2023" name="bioRxiv">
        <title>Improved chromosome-level genome assembly for marigold (Tagetes erecta).</title>
        <authorList>
            <person name="Jiang F."/>
            <person name="Yuan L."/>
            <person name="Wang S."/>
            <person name="Wang H."/>
            <person name="Xu D."/>
            <person name="Wang A."/>
            <person name="Fan W."/>
        </authorList>
    </citation>
    <scope>NUCLEOTIDE SEQUENCE</scope>
    <source>
        <strain evidence="2">WSJ</strain>
        <tissue evidence="2">Leaf</tissue>
    </source>
</reference>
<sequence>MLLLVIEICLGINSHQHHLQSPPPPHHHNPSTPPPPSLPLSPSPPQPWNLLDFAHLVADVITPVTSMVAAATEQVNPYSPSLPISIHLAAFRDSLFLSLSHLVTTIEVI</sequence>
<organism evidence="2 3">
    <name type="scientific">Tagetes erecta</name>
    <name type="common">African marigold</name>
    <dbReference type="NCBI Taxonomy" id="13708"/>
    <lineage>
        <taxon>Eukaryota</taxon>
        <taxon>Viridiplantae</taxon>
        <taxon>Streptophyta</taxon>
        <taxon>Embryophyta</taxon>
        <taxon>Tracheophyta</taxon>
        <taxon>Spermatophyta</taxon>
        <taxon>Magnoliopsida</taxon>
        <taxon>eudicotyledons</taxon>
        <taxon>Gunneridae</taxon>
        <taxon>Pentapetalae</taxon>
        <taxon>asterids</taxon>
        <taxon>campanulids</taxon>
        <taxon>Asterales</taxon>
        <taxon>Asteraceae</taxon>
        <taxon>Asteroideae</taxon>
        <taxon>Heliantheae alliance</taxon>
        <taxon>Tageteae</taxon>
        <taxon>Tagetes</taxon>
    </lineage>
</organism>
<name>A0AAD8LGU0_TARER</name>
<comment type="caution">
    <text evidence="2">The sequence shown here is derived from an EMBL/GenBank/DDBJ whole genome shotgun (WGS) entry which is preliminary data.</text>
</comment>
<proteinExistence type="predicted"/>
<accession>A0AAD8LGU0</accession>